<protein>
    <submittedName>
        <fullName evidence="3">Uncharacterized protein</fullName>
    </submittedName>
</protein>
<dbReference type="EMBL" id="AP021858">
    <property type="protein sequence ID" value="BBO22581.1"/>
    <property type="molecule type" value="Genomic_DNA"/>
</dbReference>
<feature type="chain" id="PRO_5035251415" evidence="2">
    <location>
        <begin position="18"/>
        <end position="110"/>
    </location>
</feature>
<feature type="region of interest" description="Disordered" evidence="1">
    <location>
        <begin position="88"/>
        <end position="110"/>
    </location>
</feature>
<dbReference type="KEGG" id="npy:NPRO_01760"/>
<dbReference type="AlphaFoldDB" id="A0A809S7Y3"/>
<reference evidence="3" key="1">
    <citation type="journal article" name="DNA Res.">
        <title>The physiological potential of anammox bacteria as revealed by their core genome structure.</title>
        <authorList>
            <person name="Okubo T."/>
            <person name="Toyoda A."/>
            <person name="Fukuhara K."/>
            <person name="Uchiyama I."/>
            <person name="Harigaya Y."/>
            <person name="Kuroiwa M."/>
            <person name="Suzuki T."/>
            <person name="Murakami Y."/>
            <person name="Suwa Y."/>
            <person name="Takami H."/>
        </authorList>
    </citation>
    <scope>NUCLEOTIDE SEQUENCE</scope>
    <source>
        <strain evidence="3">317325-2</strain>
    </source>
</reference>
<proteinExistence type="predicted"/>
<evidence type="ECO:0000256" key="1">
    <source>
        <dbReference type="SAM" id="MobiDB-lite"/>
    </source>
</evidence>
<gene>
    <name evidence="3" type="ORF">NPRO_01760</name>
</gene>
<evidence type="ECO:0000313" key="4">
    <source>
        <dbReference type="Proteomes" id="UP000662873"/>
    </source>
</evidence>
<feature type="signal peptide" evidence="2">
    <location>
        <begin position="1"/>
        <end position="17"/>
    </location>
</feature>
<dbReference type="Proteomes" id="UP000662873">
    <property type="component" value="Chromosome"/>
</dbReference>
<organism evidence="3 4">
    <name type="scientific">Candidatus Nitrosymbiomonas proteolyticus</name>
    <dbReference type="NCBI Taxonomy" id="2608984"/>
    <lineage>
        <taxon>Bacteria</taxon>
        <taxon>Bacillati</taxon>
        <taxon>Armatimonadota</taxon>
        <taxon>Armatimonadota incertae sedis</taxon>
        <taxon>Candidatus Nitrosymbiomonas</taxon>
    </lineage>
</organism>
<name>A0A809S7Y3_9BACT</name>
<accession>A0A809S7Y3</accession>
<evidence type="ECO:0000313" key="3">
    <source>
        <dbReference type="EMBL" id="BBO22581.1"/>
    </source>
</evidence>
<sequence length="110" mass="12006">MLRTLALATVLSTFAFAPCLSAAQTQTASGNPANLTKTQGQIPVGPSFEDLVAKLRDLRERKKHDLANGRKHQAYLAEKIEIVKRALRNHHGSRGQKAALNQPIDSNPPK</sequence>
<evidence type="ECO:0000256" key="2">
    <source>
        <dbReference type="SAM" id="SignalP"/>
    </source>
</evidence>
<keyword evidence="2" id="KW-0732">Signal</keyword>